<comment type="caution">
    <text evidence="2">The sequence shown here is derived from an EMBL/GenBank/DDBJ whole genome shotgun (WGS) entry which is preliminary data.</text>
</comment>
<evidence type="ECO:0000256" key="1">
    <source>
        <dbReference type="SAM" id="MobiDB-lite"/>
    </source>
</evidence>
<accession>A0ABU7AJ83</accession>
<gene>
    <name evidence="2" type="ORF">ATANTOWER_031870</name>
</gene>
<sequence length="185" mass="18985">MLSSLDYYDNGGANGGAGVSSSLSGGLLFSSTEAPAPGSYGSYYQNEGSYTAQAANKIPKKKPPVLKGGKANIPGPPRGPAGPPGGYLLNVSAGQGSYNQYGQVKKSFNQNQGGMGGYSYSTAYPSQVTGGTGPGGNQEYSYEGFSHQSGYSAQGGVNQGFGSNHTPYHSPGFGRGDGNMNYQYR</sequence>
<name>A0ABU7AJ83_9TELE</name>
<protein>
    <submittedName>
        <fullName evidence="2">Uncharacterized protein</fullName>
    </submittedName>
</protein>
<evidence type="ECO:0000313" key="2">
    <source>
        <dbReference type="EMBL" id="MED6237920.1"/>
    </source>
</evidence>
<reference evidence="2 3" key="1">
    <citation type="submission" date="2021-07" db="EMBL/GenBank/DDBJ databases">
        <authorList>
            <person name="Palmer J.M."/>
        </authorList>
    </citation>
    <scope>NUCLEOTIDE SEQUENCE [LARGE SCALE GENOMIC DNA]</scope>
    <source>
        <strain evidence="2 3">AT_MEX2019</strain>
        <tissue evidence="2">Muscle</tissue>
    </source>
</reference>
<dbReference type="EMBL" id="JAHUTI010019761">
    <property type="protein sequence ID" value="MED6237920.1"/>
    <property type="molecule type" value="Genomic_DNA"/>
</dbReference>
<keyword evidence="3" id="KW-1185">Reference proteome</keyword>
<feature type="compositionally biased region" description="Pro residues" evidence="1">
    <location>
        <begin position="74"/>
        <end position="83"/>
    </location>
</feature>
<organism evidence="2 3">
    <name type="scientific">Ataeniobius toweri</name>
    <dbReference type="NCBI Taxonomy" id="208326"/>
    <lineage>
        <taxon>Eukaryota</taxon>
        <taxon>Metazoa</taxon>
        <taxon>Chordata</taxon>
        <taxon>Craniata</taxon>
        <taxon>Vertebrata</taxon>
        <taxon>Euteleostomi</taxon>
        <taxon>Actinopterygii</taxon>
        <taxon>Neopterygii</taxon>
        <taxon>Teleostei</taxon>
        <taxon>Neoteleostei</taxon>
        <taxon>Acanthomorphata</taxon>
        <taxon>Ovalentaria</taxon>
        <taxon>Atherinomorphae</taxon>
        <taxon>Cyprinodontiformes</taxon>
        <taxon>Goodeidae</taxon>
        <taxon>Ataeniobius</taxon>
    </lineage>
</organism>
<feature type="region of interest" description="Disordered" evidence="1">
    <location>
        <begin position="57"/>
        <end position="89"/>
    </location>
</feature>
<feature type="compositionally biased region" description="Polar residues" evidence="1">
    <location>
        <begin position="146"/>
        <end position="167"/>
    </location>
</feature>
<proteinExistence type="predicted"/>
<evidence type="ECO:0000313" key="3">
    <source>
        <dbReference type="Proteomes" id="UP001345963"/>
    </source>
</evidence>
<dbReference type="Proteomes" id="UP001345963">
    <property type="component" value="Unassembled WGS sequence"/>
</dbReference>
<feature type="region of interest" description="Disordered" evidence="1">
    <location>
        <begin position="129"/>
        <end position="185"/>
    </location>
</feature>